<accession>A0A0C1ZB29</accession>
<protein>
    <submittedName>
        <fullName evidence="1">Uncharacterized protein</fullName>
    </submittedName>
</protein>
<evidence type="ECO:0000313" key="2">
    <source>
        <dbReference type="Proteomes" id="UP000031586"/>
    </source>
</evidence>
<proteinExistence type="predicted"/>
<evidence type="ECO:0000313" key="1">
    <source>
        <dbReference type="EMBL" id="KIF53344.1"/>
    </source>
</evidence>
<organism evidence="1 2">
    <name type="scientific">Vibrio owensii CAIM 1854 = LMG 25443</name>
    <dbReference type="NCBI Taxonomy" id="1229493"/>
    <lineage>
        <taxon>Bacteria</taxon>
        <taxon>Pseudomonadati</taxon>
        <taxon>Pseudomonadota</taxon>
        <taxon>Gammaproteobacteria</taxon>
        <taxon>Vibrionales</taxon>
        <taxon>Vibrionaceae</taxon>
        <taxon>Vibrio</taxon>
    </lineage>
</organism>
<dbReference type="PATRIC" id="fig|1229493.5.peg.1188"/>
<gene>
    <name evidence="1" type="ORF">H735_10495</name>
</gene>
<dbReference type="EMBL" id="JPRD01000015">
    <property type="protein sequence ID" value="KIF53344.1"/>
    <property type="molecule type" value="Genomic_DNA"/>
</dbReference>
<sequence length="126" mass="13620">MVKTNGFVNALLTGGTACTGHTEMDFKGELLAAPVVYETVEEAQSDLESEVADILNAVEKGDIVDAGDALMLQVLRIEIENGHFKLYQVFKTDEHDPGDLIEEGSVADLAGGFDQNQLHPNFRKAA</sequence>
<dbReference type="RefSeq" id="WP_020194541.1">
    <property type="nucleotide sequence ID" value="NZ_BAOH01000005.1"/>
</dbReference>
<reference evidence="1 2" key="1">
    <citation type="submission" date="2014-07" db="EMBL/GenBank/DDBJ databases">
        <title>Unique and conserved regions in Vibrio harveyi and related species in comparison with the shrimp pathogen Vibrio harveyi CAIM 1792.</title>
        <authorList>
            <person name="Espinoza-Valles I."/>
            <person name="Vora G."/>
            <person name="Leekitcharoenphon P."/>
            <person name="Ussery D."/>
            <person name="Hoj L."/>
            <person name="Gomez-Gil B."/>
        </authorList>
    </citation>
    <scope>NUCLEOTIDE SEQUENCE [LARGE SCALE GENOMIC DNA]</scope>
    <source>
        <strain evidence="2">CAIM 1854 / LMG 25443</strain>
    </source>
</reference>
<dbReference type="PROSITE" id="PS51257">
    <property type="entry name" value="PROKAR_LIPOPROTEIN"/>
    <property type="match status" value="1"/>
</dbReference>
<name>A0A0C1ZB29_9VIBR</name>
<dbReference type="Proteomes" id="UP000031586">
    <property type="component" value="Unassembled WGS sequence"/>
</dbReference>
<comment type="caution">
    <text evidence="1">The sequence shown here is derived from an EMBL/GenBank/DDBJ whole genome shotgun (WGS) entry which is preliminary data.</text>
</comment>
<dbReference type="AlphaFoldDB" id="A0A0C1ZB29"/>